<feature type="transmembrane region" description="Helical" evidence="1">
    <location>
        <begin position="79"/>
        <end position="96"/>
    </location>
</feature>
<feature type="transmembrane region" description="Helical" evidence="1">
    <location>
        <begin position="271"/>
        <end position="295"/>
    </location>
</feature>
<dbReference type="Gene3D" id="1.20.1530.20">
    <property type="match status" value="1"/>
</dbReference>
<evidence type="ECO:0000313" key="3">
    <source>
        <dbReference type="Proteomes" id="UP000199206"/>
    </source>
</evidence>
<dbReference type="RefSeq" id="WP_425288426.1">
    <property type="nucleotide sequence ID" value="NZ_FOCF01000001.1"/>
</dbReference>
<dbReference type="AlphaFoldDB" id="A0A1H7ZGH4"/>
<dbReference type="PANTHER" id="PTHR18640">
    <property type="entry name" value="SOLUTE CARRIER FAMILY 10 MEMBER 7"/>
    <property type="match status" value="1"/>
</dbReference>
<feature type="transmembrane region" description="Helical" evidence="1">
    <location>
        <begin position="40"/>
        <end position="58"/>
    </location>
</feature>
<dbReference type="PIRSF" id="PIRSF026166">
    <property type="entry name" value="UCP026166"/>
    <property type="match status" value="1"/>
</dbReference>
<feature type="transmembrane region" description="Helical" evidence="1">
    <location>
        <begin position="102"/>
        <end position="119"/>
    </location>
</feature>
<feature type="transmembrane region" description="Helical" evidence="1">
    <location>
        <begin position="211"/>
        <end position="232"/>
    </location>
</feature>
<dbReference type="GO" id="GO:0005886">
    <property type="term" value="C:plasma membrane"/>
    <property type="evidence" value="ECO:0007669"/>
    <property type="project" value="TreeGrafter"/>
</dbReference>
<feature type="transmembrane region" description="Helical" evidence="1">
    <location>
        <begin position="238"/>
        <end position="259"/>
    </location>
</feature>
<reference evidence="3" key="1">
    <citation type="submission" date="2016-10" db="EMBL/GenBank/DDBJ databases">
        <authorList>
            <person name="Varghese N."/>
            <person name="Submissions S."/>
        </authorList>
    </citation>
    <scope>NUCLEOTIDE SEQUENCE [LARGE SCALE GENOMIC DNA]</scope>
    <source>
        <strain evidence="3">S6-262</strain>
    </source>
</reference>
<sequence length="334" mass="35240">MSGLQLRARTRRAFAVLDPFILLMLGLVVLASVVPVRGRGAVIAGEVANGFIVLLFFLHGAKLSRQAIVAGFGNFRLHIAVIATSFIVFPLVGLGLSSSLGSIVPAALLSGILFLCLLPSTVQSSIAFTAVAGGNVAAAVCSASLSNLMGIFLTPLLCTLLMEQGVDISPSAIEKIVLQLLLPFMLGHLSRPLTSGFITRHKLLVGRVDRISILLVVYTAFSASVVEGLWAKVDALDLAEIVALCLVILAAILGWTWWLSARLGFVREDRIVLLFCGSKKSLASGVPIASTLFPAAALGPIMLPLMLFHQIQLIACAFIAQAMKPKTAPDPAAH</sequence>
<feature type="transmembrane region" description="Helical" evidence="1">
    <location>
        <begin position="12"/>
        <end position="34"/>
    </location>
</feature>
<proteinExistence type="predicted"/>
<gene>
    <name evidence="2" type="ORF">SAMN05192583_0653</name>
</gene>
<keyword evidence="3" id="KW-1185">Reference proteome</keyword>
<keyword evidence="1" id="KW-0472">Membrane</keyword>
<keyword evidence="1" id="KW-1133">Transmembrane helix</keyword>
<dbReference type="InterPro" id="IPR038770">
    <property type="entry name" value="Na+/solute_symporter_sf"/>
</dbReference>
<evidence type="ECO:0000256" key="1">
    <source>
        <dbReference type="SAM" id="Phobius"/>
    </source>
</evidence>
<dbReference type="EMBL" id="FOCF01000001">
    <property type="protein sequence ID" value="SEM56537.1"/>
    <property type="molecule type" value="Genomic_DNA"/>
</dbReference>
<dbReference type="Pfam" id="PF13593">
    <property type="entry name" value="SBF_like"/>
    <property type="match status" value="1"/>
</dbReference>
<evidence type="ECO:0000313" key="2">
    <source>
        <dbReference type="EMBL" id="SEM56537.1"/>
    </source>
</evidence>
<dbReference type="Proteomes" id="UP000199206">
    <property type="component" value="Unassembled WGS sequence"/>
</dbReference>
<feature type="transmembrane region" description="Helical" evidence="1">
    <location>
        <begin position="126"/>
        <end position="152"/>
    </location>
</feature>
<keyword evidence="1" id="KW-0812">Transmembrane</keyword>
<dbReference type="PANTHER" id="PTHR18640:SF5">
    <property type="entry name" value="SODIUM_BILE ACID COTRANSPORTER 7"/>
    <property type="match status" value="1"/>
</dbReference>
<name>A0A1H7ZGH4_9SPHN</name>
<protein>
    <submittedName>
        <fullName evidence="2">Solute carrier family 10 (Sodium/bile acid cotransporter), member 7</fullName>
    </submittedName>
</protein>
<dbReference type="InterPro" id="IPR016833">
    <property type="entry name" value="Put_Na-Bile_cotransptr"/>
</dbReference>
<accession>A0A1H7ZGH4</accession>
<feature type="transmembrane region" description="Helical" evidence="1">
    <location>
        <begin position="172"/>
        <end position="190"/>
    </location>
</feature>
<organism evidence="2 3">
    <name type="scientific">Sphingomonas gellani</name>
    <dbReference type="NCBI Taxonomy" id="1166340"/>
    <lineage>
        <taxon>Bacteria</taxon>
        <taxon>Pseudomonadati</taxon>
        <taxon>Pseudomonadota</taxon>
        <taxon>Alphaproteobacteria</taxon>
        <taxon>Sphingomonadales</taxon>
        <taxon>Sphingomonadaceae</taxon>
        <taxon>Sphingomonas</taxon>
    </lineage>
</organism>